<evidence type="ECO:0000313" key="2">
    <source>
        <dbReference type="Proteomes" id="UP001302257"/>
    </source>
</evidence>
<proteinExistence type="predicted"/>
<reference evidence="1 2" key="1">
    <citation type="submission" date="2023-08" db="EMBL/GenBank/DDBJ databases">
        <title>Rhodoferax potami sp. nov. and Rhodoferax mekongensis sp. nov., isolated from the Mekong River in Thailand.</title>
        <authorList>
            <person name="Kitikhun S."/>
            <person name="Charoenyingcharoen P."/>
            <person name="Siriarchawattana P."/>
            <person name="Likhitrattanapisal S."/>
            <person name="Nilsakha T."/>
            <person name="Chanpet A."/>
            <person name="Rattanawaree P."/>
            <person name="Ingsriswang S."/>
        </authorList>
    </citation>
    <scope>NUCLEOTIDE SEQUENCE [LARGE SCALE GENOMIC DNA]</scope>
    <source>
        <strain evidence="1 2">TBRC 17307</strain>
    </source>
</reference>
<dbReference type="RefSeq" id="WP_313868700.1">
    <property type="nucleotide sequence ID" value="NZ_CP132507.1"/>
</dbReference>
<organism evidence="1 2">
    <name type="scientific">Rhodoferax mekongensis</name>
    <dbReference type="NCBI Taxonomy" id="3068341"/>
    <lineage>
        <taxon>Bacteria</taxon>
        <taxon>Pseudomonadati</taxon>
        <taxon>Pseudomonadota</taxon>
        <taxon>Betaproteobacteria</taxon>
        <taxon>Burkholderiales</taxon>
        <taxon>Comamonadaceae</taxon>
        <taxon>Rhodoferax</taxon>
    </lineage>
</organism>
<evidence type="ECO:0000313" key="1">
    <source>
        <dbReference type="EMBL" id="WNO05978.1"/>
    </source>
</evidence>
<gene>
    <name evidence="1" type="ORF">RAN89_06000</name>
</gene>
<dbReference type="Proteomes" id="UP001302257">
    <property type="component" value="Chromosome"/>
</dbReference>
<sequence length="201" mass="22330">MNTAQDIIFDEEAHIYRLNGNIVPGVTSILKPLTDFSMVKTEVLESASKFGRAVHKACELDDLGELDEGSLDPALRPYLIAWRKFTADYQCEWEVVEQLVYHSALNYAGTPDRYGKVKGRAAVVDIKSVSGTMSPAVGPQLAAYKNAIPGVPPVCDRIGVQLKPDGTYVAKNYIDRNDWPVFCSLLTLRNWCSHHNITPTF</sequence>
<accession>A0ABZ0B299</accession>
<dbReference type="EMBL" id="CP132507">
    <property type="protein sequence ID" value="WNO05978.1"/>
    <property type="molecule type" value="Genomic_DNA"/>
</dbReference>
<evidence type="ECO:0008006" key="3">
    <source>
        <dbReference type="Google" id="ProtNLM"/>
    </source>
</evidence>
<protein>
    <recommendedName>
        <fullName evidence="3">PD-(D/E)XK endonuclease-like domain-containing protein</fullName>
    </recommendedName>
</protein>
<keyword evidence="2" id="KW-1185">Reference proteome</keyword>
<name>A0ABZ0B299_9BURK</name>